<accession>A0A814FY70</accession>
<dbReference type="EMBL" id="CAJNOL010000434">
    <property type="protein sequence ID" value="CAF1062710.1"/>
    <property type="molecule type" value="Genomic_DNA"/>
</dbReference>
<evidence type="ECO:0000313" key="2">
    <source>
        <dbReference type="EMBL" id="CAF1062710.1"/>
    </source>
</evidence>
<protein>
    <submittedName>
        <fullName evidence="1">Uncharacterized protein</fullName>
    </submittedName>
</protein>
<evidence type="ECO:0000313" key="1">
    <source>
        <dbReference type="EMBL" id="CAF0988841.1"/>
    </source>
</evidence>
<name>A0A814FY70_9BILA</name>
<evidence type="ECO:0000313" key="3">
    <source>
        <dbReference type="Proteomes" id="UP000663854"/>
    </source>
</evidence>
<organism evidence="1 3">
    <name type="scientific">Rotaria sordida</name>
    <dbReference type="NCBI Taxonomy" id="392033"/>
    <lineage>
        <taxon>Eukaryota</taxon>
        <taxon>Metazoa</taxon>
        <taxon>Spiralia</taxon>
        <taxon>Gnathifera</taxon>
        <taxon>Rotifera</taxon>
        <taxon>Eurotatoria</taxon>
        <taxon>Bdelloidea</taxon>
        <taxon>Philodinida</taxon>
        <taxon>Philodinidae</taxon>
        <taxon>Rotaria</taxon>
    </lineage>
</organism>
<dbReference type="Proteomes" id="UP000663870">
    <property type="component" value="Unassembled WGS sequence"/>
</dbReference>
<evidence type="ECO:0000313" key="4">
    <source>
        <dbReference type="Proteomes" id="UP000663870"/>
    </source>
</evidence>
<dbReference type="EMBL" id="CAJNOH010000296">
    <property type="protein sequence ID" value="CAF0988841.1"/>
    <property type="molecule type" value="Genomic_DNA"/>
</dbReference>
<comment type="caution">
    <text evidence="1">The sequence shown here is derived from an EMBL/GenBank/DDBJ whole genome shotgun (WGS) entry which is preliminary data.</text>
</comment>
<dbReference type="Proteomes" id="UP000663854">
    <property type="component" value="Unassembled WGS sequence"/>
</dbReference>
<dbReference type="AlphaFoldDB" id="A0A814FY70"/>
<keyword evidence="4" id="KW-1185">Reference proteome</keyword>
<proteinExistence type="predicted"/>
<gene>
    <name evidence="2" type="ORF">JXQ802_LOCUS17256</name>
    <name evidence="1" type="ORF">PYM288_LOCUS14004</name>
</gene>
<sequence length="273" mass="31733">MFELIRSVSCDITCSVCPIDANSFDYFITTDRLPDRLNNCTLQTTEDNCFIDVIWHRKPDKTEITLSARDNEQSIYNEHNLYTVVNLENKNSNFIWTRSISYTCSTHNCNSFIVLKRLLNSLTLNDYFHELEYLLKREEPFDGNWCWFKGNTTSLECAVSIPSKSCKGCFFQGISRGNATEICATCLQDDIGETALSHEVDFNMTDRTRIDHWILECKSRNCNIENNGYLIRQKSISNFDFIKFLDNTNNSNILSSIKKILLFFIVFLIKFLN</sequence>
<reference evidence="1" key="1">
    <citation type="submission" date="2021-02" db="EMBL/GenBank/DDBJ databases">
        <authorList>
            <person name="Nowell W R."/>
        </authorList>
    </citation>
    <scope>NUCLEOTIDE SEQUENCE</scope>
</reference>